<accession>A0A382MDR8</accession>
<dbReference type="EMBL" id="UINC01092190">
    <property type="protein sequence ID" value="SVC45562.1"/>
    <property type="molecule type" value="Genomic_DNA"/>
</dbReference>
<protein>
    <recommendedName>
        <fullName evidence="2">HTH cro/C1-type domain-containing protein</fullName>
    </recommendedName>
</protein>
<gene>
    <name evidence="1" type="ORF">METZ01_LOCUS298416</name>
</gene>
<evidence type="ECO:0008006" key="2">
    <source>
        <dbReference type="Google" id="ProtNLM"/>
    </source>
</evidence>
<organism evidence="1">
    <name type="scientific">marine metagenome</name>
    <dbReference type="NCBI Taxonomy" id="408172"/>
    <lineage>
        <taxon>unclassified sequences</taxon>
        <taxon>metagenomes</taxon>
        <taxon>ecological metagenomes</taxon>
    </lineage>
</organism>
<reference evidence="1" key="1">
    <citation type="submission" date="2018-05" db="EMBL/GenBank/DDBJ databases">
        <authorList>
            <person name="Lanie J.A."/>
            <person name="Ng W.-L."/>
            <person name="Kazmierczak K.M."/>
            <person name="Andrzejewski T.M."/>
            <person name="Davidsen T.M."/>
            <person name="Wayne K.J."/>
            <person name="Tettelin H."/>
            <person name="Glass J.I."/>
            <person name="Rusch D."/>
            <person name="Podicherti R."/>
            <person name="Tsui H.-C.T."/>
            <person name="Winkler M.E."/>
        </authorList>
    </citation>
    <scope>NUCLEOTIDE SEQUENCE</scope>
</reference>
<sequence>MSTPLKHALVDHMEPAYRVAIQIGRSDGWLSKVAAGIKDPTEVEKNQLSKILGRTVGELFPSQIKVA</sequence>
<name>A0A382MDR8_9ZZZZ</name>
<evidence type="ECO:0000313" key="1">
    <source>
        <dbReference type="EMBL" id="SVC45562.1"/>
    </source>
</evidence>
<proteinExistence type="predicted"/>
<dbReference type="AlphaFoldDB" id="A0A382MDR8"/>